<organism evidence="2 3">
    <name type="scientific">Penaeus vannamei</name>
    <name type="common">Whiteleg shrimp</name>
    <name type="synonym">Litopenaeus vannamei</name>
    <dbReference type="NCBI Taxonomy" id="6689"/>
    <lineage>
        <taxon>Eukaryota</taxon>
        <taxon>Metazoa</taxon>
        <taxon>Ecdysozoa</taxon>
        <taxon>Arthropoda</taxon>
        <taxon>Crustacea</taxon>
        <taxon>Multicrustacea</taxon>
        <taxon>Malacostraca</taxon>
        <taxon>Eumalacostraca</taxon>
        <taxon>Eucarida</taxon>
        <taxon>Decapoda</taxon>
        <taxon>Dendrobranchiata</taxon>
        <taxon>Penaeoidea</taxon>
        <taxon>Penaeidae</taxon>
        <taxon>Penaeus</taxon>
    </lineage>
</organism>
<keyword evidence="3" id="KW-1185">Reference proteome</keyword>
<accession>A0A423SXY1</accession>
<feature type="region of interest" description="Disordered" evidence="1">
    <location>
        <begin position="866"/>
        <end position="941"/>
    </location>
</feature>
<dbReference type="AlphaFoldDB" id="A0A423SXY1"/>
<feature type="compositionally biased region" description="Polar residues" evidence="1">
    <location>
        <begin position="921"/>
        <end position="932"/>
    </location>
</feature>
<feature type="compositionally biased region" description="Basic and acidic residues" evidence="1">
    <location>
        <begin position="177"/>
        <end position="186"/>
    </location>
</feature>
<feature type="compositionally biased region" description="Basic and acidic residues" evidence="1">
    <location>
        <begin position="368"/>
        <end position="377"/>
    </location>
</feature>
<feature type="region of interest" description="Disordered" evidence="1">
    <location>
        <begin position="119"/>
        <end position="228"/>
    </location>
</feature>
<feature type="compositionally biased region" description="Low complexity" evidence="1">
    <location>
        <begin position="137"/>
        <end position="159"/>
    </location>
</feature>
<feature type="compositionally biased region" description="Low complexity" evidence="1">
    <location>
        <begin position="448"/>
        <end position="459"/>
    </location>
</feature>
<feature type="compositionally biased region" description="Basic and acidic residues" evidence="1">
    <location>
        <begin position="55"/>
        <end position="66"/>
    </location>
</feature>
<feature type="compositionally biased region" description="Low complexity" evidence="1">
    <location>
        <begin position="14"/>
        <end position="24"/>
    </location>
</feature>
<feature type="compositionally biased region" description="Polar residues" evidence="1">
    <location>
        <begin position="1"/>
        <end position="11"/>
    </location>
</feature>
<dbReference type="EMBL" id="QCYY01002598">
    <property type="protein sequence ID" value="ROT69146.1"/>
    <property type="molecule type" value="Genomic_DNA"/>
</dbReference>
<feature type="compositionally biased region" description="Basic and acidic residues" evidence="1">
    <location>
        <begin position="193"/>
        <end position="205"/>
    </location>
</feature>
<evidence type="ECO:0000313" key="3">
    <source>
        <dbReference type="Proteomes" id="UP000283509"/>
    </source>
</evidence>
<dbReference type="PRINTS" id="PR01217">
    <property type="entry name" value="PRICHEXTENSN"/>
</dbReference>
<feature type="region of interest" description="Disordered" evidence="1">
    <location>
        <begin position="366"/>
        <end position="459"/>
    </location>
</feature>
<gene>
    <name evidence="2" type="ORF">C7M84_012690</name>
</gene>
<comment type="caution">
    <text evidence="2">The sequence shown here is derived from an EMBL/GenBank/DDBJ whole genome shotgun (WGS) entry which is preliminary data.</text>
</comment>
<reference evidence="2 3" key="2">
    <citation type="submission" date="2019-01" db="EMBL/GenBank/DDBJ databases">
        <title>The decoding of complex shrimp genome reveals the adaptation for benthos swimmer, frequently molting mechanism and breeding impact on genome.</title>
        <authorList>
            <person name="Sun Y."/>
            <person name="Gao Y."/>
            <person name="Yu Y."/>
        </authorList>
    </citation>
    <scope>NUCLEOTIDE SEQUENCE [LARGE SCALE GENOMIC DNA]</scope>
    <source>
        <tissue evidence="2">Muscle</tissue>
    </source>
</reference>
<protein>
    <submittedName>
        <fullName evidence="2">Uncharacterized protein</fullName>
    </submittedName>
</protein>
<feature type="region of interest" description="Disordered" evidence="1">
    <location>
        <begin position="247"/>
        <end position="285"/>
    </location>
</feature>
<reference evidence="2 3" key="1">
    <citation type="submission" date="2018-04" db="EMBL/GenBank/DDBJ databases">
        <authorList>
            <person name="Zhang X."/>
            <person name="Yuan J."/>
            <person name="Li F."/>
            <person name="Xiang J."/>
        </authorList>
    </citation>
    <scope>NUCLEOTIDE SEQUENCE [LARGE SCALE GENOMIC DNA]</scope>
    <source>
        <tissue evidence="2">Muscle</tissue>
    </source>
</reference>
<proteinExistence type="predicted"/>
<sequence>MRTTILTSLPPSTFLPFLSSHSRPLPSPRNPFGRDRSSRRRAGPGSAAASSGPRTTEETGKNVERRALGRPVSMNYSGELWQLTLFAARRTAQWHADLITSQSQKSAIKAEARAAQSVRGDAGALSQAGRGARGRCRAWQQRPPAPGRALGKANAGAASARDEGARPGVSARRRRGRAECARDASRTLRGRRSRDEKRPLEEPRNRNAVAGARARGRQGRPRSNTDPFVIQNFSIRGDMFPRRPRASWGKCTRVRRERSGRGGLATRSRPKRNHFEPDGGHRGAPLAFTCRAQLERRRRRASSRTRAPGRTEWHCTHGAALGDPTSTCDSYTLHASRAYLNGRGTGARRSSATHLSDSCGQRAICSQDGDKRARDPATARTKVGGYHQANWTTRTAIRFLRRSRPSRPSLPRCPFKPNPLSQRARSPPPPHTQTPITLPEPQRDDEPSSQTPTPTSLLSPLPLRLFSLFSPSSLPPPSSPFSLSPSPLPLSPLPSSPLLPLPFLSTPPPFFAPSPSPTPPPPPFFTPPPSPLPLSPSLLALLLSPSPFSLSLPLCPSLLRPFSLSPFLSPPAPSPSPLPLSPFSPFSSPTSPLLLSHFPPSPLPSSPLSLSPSFSPPPPFFAPLLSLPLSPSLLRPFSSPSPLPLSPPFFAPSPSPLPLYPSLLRPFSLSPSSLPSLLAPSPYSLPSPLLPPPFFAPSPYSLPPLPPSSSPSPSSPPPSLLRPFSLSPSSLPLPSSPLLPTPYPSLLRPFSLLPFPLYPPFFAPSPSPLPLYPSLLRPFSLSFPPLSPSLLRPFFPLPFLSPPPFFAPSPSPLPFLLAPSPFSPFLSASYSLSLHISSVIRASGRISRRMIARRYFSFADTPLGLRLPLTRRPRGDPRAPDTPSPRYPSPRHPEPQTPQPRGRSRRARENHTLFPEGGSEAANSIHTQSAPEGTSGLRRDLGLTEEHGGRGIDIRGMGGMAGGRGIYQGHGWRGGRGIDIRGMGGEGGRGIDIRGMVAGG</sequence>
<evidence type="ECO:0000256" key="1">
    <source>
        <dbReference type="SAM" id="MobiDB-lite"/>
    </source>
</evidence>
<evidence type="ECO:0000313" key="2">
    <source>
        <dbReference type="EMBL" id="ROT69146.1"/>
    </source>
</evidence>
<name>A0A423SXY1_PENVA</name>
<feature type="compositionally biased region" description="Pro residues" evidence="1">
    <location>
        <begin position="880"/>
        <end position="898"/>
    </location>
</feature>
<feature type="compositionally biased region" description="Low complexity" evidence="1">
    <location>
        <begin position="43"/>
        <end position="54"/>
    </location>
</feature>
<feature type="region of interest" description="Disordered" evidence="1">
    <location>
        <begin position="1"/>
        <end position="66"/>
    </location>
</feature>
<dbReference type="Proteomes" id="UP000283509">
    <property type="component" value="Unassembled WGS sequence"/>
</dbReference>